<keyword evidence="1" id="KW-1133">Transmembrane helix</keyword>
<keyword evidence="1" id="KW-0472">Membrane</keyword>
<protein>
    <recommendedName>
        <fullName evidence="2">Type IV pilin Tt1218-like domain-containing protein</fullName>
    </recommendedName>
</protein>
<organism evidence="3 4">
    <name type="scientific">Variovorax defluvii</name>
    <dbReference type="NCBI Taxonomy" id="913761"/>
    <lineage>
        <taxon>Bacteria</taxon>
        <taxon>Pseudomonadati</taxon>
        <taxon>Pseudomonadota</taxon>
        <taxon>Betaproteobacteria</taxon>
        <taxon>Burkholderiales</taxon>
        <taxon>Comamonadaceae</taxon>
        <taxon>Variovorax</taxon>
    </lineage>
</organism>
<reference evidence="4" key="1">
    <citation type="journal article" date="2019" name="Int. J. Syst. Evol. Microbiol.">
        <title>The Global Catalogue of Microorganisms (GCM) 10K type strain sequencing project: providing services to taxonomists for standard genome sequencing and annotation.</title>
        <authorList>
            <consortium name="The Broad Institute Genomics Platform"/>
            <consortium name="The Broad Institute Genome Sequencing Center for Infectious Disease"/>
            <person name="Wu L."/>
            <person name="Ma J."/>
        </authorList>
    </citation>
    <scope>NUCLEOTIDE SEQUENCE [LARGE SCALE GENOMIC DNA]</scope>
    <source>
        <strain evidence="4">JCM 17804</strain>
    </source>
</reference>
<evidence type="ECO:0000313" key="3">
    <source>
        <dbReference type="EMBL" id="GAA4357999.1"/>
    </source>
</evidence>
<name>A0ABP8IFR1_9BURK</name>
<feature type="transmembrane region" description="Helical" evidence="1">
    <location>
        <begin position="12"/>
        <end position="36"/>
    </location>
</feature>
<dbReference type="InterPro" id="IPR054402">
    <property type="entry name" value="Tt1218-like_dom"/>
</dbReference>
<evidence type="ECO:0000259" key="2">
    <source>
        <dbReference type="Pfam" id="PF22150"/>
    </source>
</evidence>
<keyword evidence="1" id="KW-0812">Transmembrane</keyword>
<dbReference type="Pfam" id="PF22150">
    <property type="entry name" value="Tt1218-like"/>
    <property type="match status" value="1"/>
</dbReference>
<proteinExistence type="predicted"/>
<accession>A0ABP8IFR1</accession>
<dbReference type="Proteomes" id="UP001500975">
    <property type="component" value="Unassembled WGS sequence"/>
</dbReference>
<dbReference type="RefSeq" id="WP_345541707.1">
    <property type="nucleotide sequence ID" value="NZ_BAABGJ010000081.1"/>
</dbReference>
<evidence type="ECO:0000313" key="4">
    <source>
        <dbReference type="Proteomes" id="UP001500975"/>
    </source>
</evidence>
<dbReference type="InterPro" id="IPR013362">
    <property type="entry name" value="Pilus_4_PilV"/>
</dbReference>
<dbReference type="EMBL" id="BAABGJ010000081">
    <property type="protein sequence ID" value="GAA4357999.1"/>
    <property type="molecule type" value="Genomic_DNA"/>
</dbReference>
<keyword evidence="4" id="KW-1185">Reference proteome</keyword>
<gene>
    <name evidence="3" type="ORF">GCM10023165_52510</name>
</gene>
<evidence type="ECO:0000256" key="1">
    <source>
        <dbReference type="SAM" id="Phobius"/>
    </source>
</evidence>
<dbReference type="NCBIfam" id="TIGR02523">
    <property type="entry name" value="type_IV_pilV"/>
    <property type="match status" value="1"/>
</dbReference>
<feature type="domain" description="Type IV pilin Tt1218-like" evidence="2">
    <location>
        <begin position="39"/>
        <end position="97"/>
    </location>
</feature>
<comment type="caution">
    <text evidence="3">The sequence shown here is derived from an EMBL/GenBank/DDBJ whole genome shotgun (WGS) entry which is preliminary data.</text>
</comment>
<sequence>MRRGGAPTRGALGIALIEVLVTIVILLFGLLGLAGVSSRANLAEMEAYQRIKALQLVQDMADRLNANRKVANCYSNGSTGVTLSASTTTLPACTTGSLQEQTQAAADLAAWKDLISGQAETQSGTKLGAMIGAVGCVTLDDAVDKVYLVAVSWQGLHKTVAPKLADGSTAFSCGSGAYGDETLHRVVSTKVRIGSLS</sequence>